<dbReference type="EMBL" id="PCRX01000027">
    <property type="protein sequence ID" value="PIP29006.1"/>
    <property type="molecule type" value="Genomic_DNA"/>
</dbReference>
<dbReference type="AlphaFoldDB" id="A0A2G9Z770"/>
<protein>
    <recommendedName>
        <fullName evidence="3">Cytochrome C biogenesis protein</fullName>
    </recommendedName>
</protein>
<dbReference type="PANTHER" id="PTHR41774:SF1">
    <property type="entry name" value="NGG1P INTERACTING FACTOR NIF3"/>
    <property type="match status" value="1"/>
</dbReference>
<gene>
    <name evidence="1" type="ORF">COX28_01480</name>
</gene>
<accession>A0A2G9Z770</accession>
<dbReference type="InterPro" id="IPR036069">
    <property type="entry name" value="DUF34/NIF3_sf"/>
</dbReference>
<evidence type="ECO:0000313" key="1">
    <source>
        <dbReference type="EMBL" id="PIP29006.1"/>
    </source>
</evidence>
<evidence type="ECO:0000313" key="2">
    <source>
        <dbReference type="Proteomes" id="UP000231235"/>
    </source>
</evidence>
<dbReference type="PANTHER" id="PTHR41774">
    <property type="match status" value="1"/>
</dbReference>
<dbReference type="Gene3D" id="3.30.70.120">
    <property type="match status" value="1"/>
</dbReference>
<dbReference type="InterPro" id="IPR015867">
    <property type="entry name" value="N-reg_PII/ATP_PRibTrfase_C"/>
</dbReference>
<organism evidence="1 2">
    <name type="scientific">Candidatus Kuenenbacteria bacterium CG23_combo_of_CG06-09_8_20_14_all_39_39</name>
    <dbReference type="NCBI Taxonomy" id="1974623"/>
    <lineage>
        <taxon>Bacteria</taxon>
        <taxon>Candidatus Kueneniibacteriota</taxon>
    </lineage>
</organism>
<comment type="caution">
    <text evidence="1">The sequence shown here is derived from an EMBL/GenBank/DDBJ whole genome shotgun (WGS) entry which is preliminary data.</text>
</comment>
<proteinExistence type="predicted"/>
<name>A0A2G9Z770_9BACT</name>
<dbReference type="Proteomes" id="UP000231235">
    <property type="component" value="Unassembled WGS sequence"/>
</dbReference>
<dbReference type="SUPFAM" id="SSF102705">
    <property type="entry name" value="NIF3 (NGG1p interacting factor 3)-like"/>
    <property type="match status" value="1"/>
</dbReference>
<reference evidence="1 2" key="1">
    <citation type="submission" date="2017-09" db="EMBL/GenBank/DDBJ databases">
        <title>Depth-based differentiation of microbial function through sediment-hosted aquifers and enrichment of novel symbionts in the deep terrestrial subsurface.</title>
        <authorList>
            <person name="Probst A.J."/>
            <person name="Ladd B."/>
            <person name="Jarett J.K."/>
            <person name="Geller-Mcgrath D.E."/>
            <person name="Sieber C.M."/>
            <person name="Emerson J.B."/>
            <person name="Anantharaman K."/>
            <person name="Thomas B.C."/>
            <person name="Malmstrom R."/>
            <person name="Stieglmeier M."/>
            <person name="Klingl A."/>
            <person name="Woyke T."/>
            <person name="Ryan C.M."/>
            <person name="Banfield J.F."/>
        </authorList>
    </citation>
    <scope>NUCLEOTIDE SEQUENCE [LARGE SCALE GENOMIC DNA]</scope>
    <source>
        <strain evidence="1">CG23_combo_of_CG06-09_8_20_14_all_39_39</strain>
    </source>
</reference>
<sequence length="108" mass="12269">MRDSKFFKIKVTVPVEKADDIRRAINEAGGSRQGNYDCASSSYKTTGRFRPLQGARPAIGKVGEIEKVEEETIECLCHKDKLKDVIKAIKETHPYEEPAIDIIKRYEI</sequence>
<evidence type="ECO:0008006" key="3">
    <source>
        <dbReference type="Google" id="ProtNLM"/>
    </source>
</evidence>